<dbReference type="Gene3D" id="6.10.250.3150">
    <property type="match status" value="1"/>
</dbReference>
<proteinExistence type="predicted"/>
<dbReference type="PROSITE" id="PS51257">
    <property type="entry name" value="PROKAR_LIPOPROTEIN"/>
    <property type="match status" value="1"/>
</dbReference>
<evidence type="ECO:0000313" key="3">
    <source>
        <dbReference type="Proteomes" id="UP000028123"/>
    </source>
</evidence>
<dbReference type="EMBL" id="JNVM01000004">
    <property type="protein sequence ID" value="KEQ27208.1"/>
    <property type="molecule type" value="Genomic_DNA"/>
</dbReference>
<dbReference type="Proteomes" id="UP000028123">
    <property type="component" value="Unassembled WGS sequence"/>
</dbReference>
<feature type="coiled-coil region" evidence="1">
    <location>
        <begin position="148"/>
        <end position="203"/>
    </location>
</feature>
<evidence type="ECO:0000256" key="1">
    <source>
        <dbReference type="SAM" id="Coils"/>
    </source>
</evidence>
<organism evidence="2 3">
    <name type="scientific">Paenibacillus tyrfis</name>
    <dbReference type="NCBI Taxonomy" id="1501230"/>
    <lineage>
        <taxon>Bacteria</taxon>
        <taxon>Bacillati</taxon>
        <taxon>Bacillota</taxon>
        <taxon>Bacilli</taxon>
        <taxon>Bacillales</taxon>
        <taxon>Paenibacillaceae</taxon>
        <taxon>Paenibacillus</taxon>
    </lineage>
</organism>
<reference evidence="2 3" key="1">
    <citation type="submission" date="2014-06" db="EMBL/GenBank/DDBJ databases">
        <title>Draft genome sequence of Paenibacillus sp. MSt1.</title>
        <authorList>
            <person name="Aw Y.K."/>
            <person name="Ong K.S."/>
            <person name="Gan H.M."/>
            <person name="Lee S.M."/>
        </authorList>
    </citation>
    <scope>NUCLEOTIDE SEQUENCE [LARGE SCALE GENOMIC DNA]</scope>
    <source>
        <strain evidence="2 3">MSt1</strain>
    </source>
</reference>
<name>A0A081P935_9BACL</name>
<evidence type="ECO:0000313" key="2">
    <source>
        <dbReference type="EMBL" id="KEQ27208.1"/>
    </source>
</evidence>
<dbReference type="AlphaFoldDB" id="A0A081P935"/>
<dbReference type="eggNOG" id="COG1196">
    <property type="taxonomic scope" value="Bacteria"/>
</dbReference>
<dbReference type="OrthoDB" id="2657928at2"/>
<dbReference type="RefSeq" id="WP_036677274.1">
    <property type="nucleotide sequence ID" value="NZ_FYEP01000014.1"/>
</dbReference>
<keyword evidence="3" id="KW-1185">Reference proteome</keyword>
<protein>
    <submittedName>
        <fullName evidence="2">Uncharacterized protein</fullName>
    </submittedName>
</protein>
<comment type="caution">
    <text evidence="2">The sequence shown here is derived from an EMBL/GenBank/DDBJ whole genome shotgun (WGS) entry which is preliminary data.</text>
</comment>
<sequence>MRVNIRQWAILALFSVYGCLSALWPYSAYAESGQADRSLLQKGLTIYEIDQELSRIADQEIKLLAQMQSSEQQIREAEHSTSEAKIHAAKVVRSYYMGDRDSLWVLLFSVGSFSDAVSVLDYLQMILRNDKQALQRHTDAWQRLTSVKKELADAHTSLQRTKERYLQQRERLAALQKEVDAQLADSKEQAALLQQQMLELNKLWEDKGIPLFKTYFQALAGAMQQLPELVTSGGSKNKNGNLVMNGTNYTFQMTDSELNDFLRKKNERFRNLTFHFYPDQVSASGQEGDIAVMIRGSYEMAVMNDGSGKPFIRFRILEMQFNGFSLPSTTVEEFEKSFDLGIYPQNIASFLQVTGVRLEEGKLSIMLKLAL</sequence>
<gene>
    <name evidence="2" type="ORF">ET33_25360</name>
</gene>
<keyword evidence="1" id="KW-0175">Coiled coil</keyword>
<accession>A0A081P935</accession>